<dbReference type="AlphaFoldDB" id="A0A424FLY9"/>
<name>A0A424FLY9_9HYPH</name>
<proteinExistence type="predicted"/>
<evidence type="ECO:0000313" key="1">
    <source>
        <dbReference type="EMBL" id="RPD37180.1"/>
    </source>
</evidence>
<reference evidence="1 2" key="1">
    <citation type="submission" date="2018-11" db="EMBL/GenBank/DDBJ databases">
        <title>Genome Analysis of Haplotype D of Candidatus Liberibacter Solanacearum.</title>
        <authorList>
            <person name="Katsir L."/>
            <person name="Ruan Z."/>
            <person name="Santos Garcia D."/>
            <person name="Piasezky A."/>
            <person name="Jiang J."/>
            <person name="Sela N."/>
            <person name="Freilich S."/>
            <person name="Bahar O."/>
        </authorList>
    </citation>
    <scope>NUCLEOTIDE SEQUENCE [LARGE SCALE GENOMIC DNA]</scope>
    <source>
        <strain evidence="2">haplotype D1</strain>
    </source>
</reference>
<protein>
    <submittedName>
        <fullName evidence="1">Uncharacterized protein</fullName>
    </submittedName>
</protein>
<accession>A0A424FLY9</accession>
<dbReference type="Proteomes" id="UP000236895">
    <property type="component" value="Unassembled WGS sequence"/>
</dbReference>
<dbReference type="EMBL" id="PKRU02000020">
    <property type="protein sequence ID" value="RPD37180.1"/>
    <property type="molecule type" value="Genomic_DNA"/>
</dbReference>
<evidence type="ECO:0000313" key="2">
    <source>
        <dbReference type="Proteomes" id="UP000236895"/>
    </source>
</evidence>
<sequence length="190" mass="22089">MSTELQEYFKNYVFEDVKANIDEWRVIDTRSYGEMKRNFIGKIIELRRQYAKESGLKTVTLLCPKPSDLVNPVIAFLVKYVRSEKDRIYEEYKPLAIAKIVNDEALRNGLNETLSKDFSEYDGVDFRNAPYLRLRDILKEHYDEIKHTLSNPANAVRPHLGDLANELLTSLFTPQLVLKTNNTEQIKEAS</sequence>
<dbReference type="RefSeq" id="WP_103847780.1">
    <property type="nucleotide sequence ID" value="NZ_PKRU02000020.1"/>
</dbReference>
<comment type="caution">
    <text evidence="1">The sequence shown here is derived from an EMBL/GenBank/DDBJ whole genome shotgun (WGS) entry which is preliminary data.</text>
</comment>
<gene>
    <name evidence="1" type="ORF">C0030_003665</name>
</gene>
<organism evidence="1 2">
    <name type="scientific">Candidatus Liberibacter solanacearum</name>
    <dbReference type="NCBI Taxonomy" id="556287"/>
    <lineage>
        <taxon>Bacteria</taxon>
        <taxon>Pseudomonadati</taxon>
        <taxon>Pseudomonadota</taxon>
        <taxon>Alphaproteobacteria</taxon>
        <taxon>Hyphomicrobiales</taxon>
        <taxon>Rhizobiaceae</taxon>
        <taxon>Liberibacter</taxon>
    </lineage>
</organism>